<keyword evidence="1" id="KW-0732">Signal</keyword>
<evidence type="ECO:0000313" key="4">
    <source>
        <dbReference type="Proteomes" id="UP000295172"/>
    </source>
</evidence>
<proteinExistence type="predicted"/>
<accession>A0A4R4WVG0</accession>
<dbReference type="Pfam" id="PF00496">
    <property type="entry name" value="SBP_bac_5"/>
    <property type="match status" value="1"/>
</dbReference>
<dbReference type="RefSeq" id="WP_132322546.1">
    <property type="nucleotide sequence ID" value="NZ_SMKR01000089.1"/>
</dbReference>
<sequence length="557" mass="60877">MTRRPRPRTVTAVVASVALLLAGCTGTEGAQKSSGSDSGMIDFLNYGDFGGGTTPKPNYNPYLDATKLSAADYIYESLMYVETYSCKALPWLATSYEWSDPKTLVYQIRPGVKWNDGKPFTAADVEFTFAMLKKFDVLDTQGVWASLASVEATGADRVTFTFKQPGASVFTQVSGVKIVPQHVWSKVADPTTFVNATAPVGTGPMKLKAFNPRQLVVERNPDYWQADKIKVNEIRFNKADAGGQVEQLKLSRGEYDTNGMFVQDIKKAYVDRDPEHHHYWYAPGGVISVYMNLTKAPFDDVAFRKALTTAFDDQQVIDKAQLGYVTEASQSGLVVPGQKDWLPAGIADEGRIGYDAAAADKALTDAGYTKDGQGRRLGKDGKPISFAFKVPGSYVDWVAAADILIKNLKALGFDVEKETPTPDAHNQDRATGNYDMMFGVHGGGCNMYANFADPLSSARTAPIGKKAASNEIRWQDPRTDELVRTLQVSPDEKAQKEAVAGLVDVMMNQVPMIPIWYGAKWFQYDTTKAEGWPNEQDPYADGANGLVVLTHLVPAGG</sequence>
<protein>
    <submittedName>
        <fullName evidence="3">ABC transporter substrate-binding protein</fullName>
    </submittedName>
</protein>
<evidence type="ECO:0000259" key="2">
    <source>
        <dbReference type="Pfam" id="PF00496"/>
    </source>
</evidence>
<dbReference type="GO" id="GO:0015833">
    <property type="term" value="P:peptide transport"/>
    <property type="evidence" value="ECO:0007669"/>
    <property type="project" value="TreeGrafter"/>
</dbReference>
<name>A0A4R4WVG0_9ACTN</name>
<feature type="chain" id="PRO_5020840984" evidence="1">
    <location>
        <begin position="31"/>
        <end position="557"/>
    </location>
</feature>
<dbReference type="InterPro" id="IPR039424">
    <property type="entry name" value="SBP_5"/>
</dbReference>
<dbReference type="PROSITE" id="PS51257">
    <property type="entry name" value="PROKAR_LIPOPROTEIN"/>
    <property type="match status" value="1"/>
</dbReference>
<dbReference type="InterPro" id="IPR030678">
    <property type="entry name" value="Peptide/Ni-bd"/>
</dbReference>
<dbReference type="Gene3D" id="3.40.190.10">
    <property type="entry name" value="Periplasmic binding protein-like II"/>
    <property type="match status" value="1"/>
</dbReference>
<dbReference type="SUPFAM" id="SSF53850">
    <property type="entry name" value="Periplasmic binding protein-like II"/>
    <property type="match status" value="1"/>
</dbReference>
<dbReference type="EMBL" id="SMKR01000089">
    <property type="protein sequence ID" value="TDD21664.1"/>
    <property type="molecule type" value="Genomic_DNA"/>
</dbReference>
<dbReference type="GO" id="GO:1904680">
    <property type="term" value="F:peptide transmembrane transporter activity"/>
    <property type="evidence" value="ECO:0007669"/>
    <property type="project" value="TreeGrafter"/>
</dbReference>
<comment type="caution">
    <text evidence="3">The sequence shown here is derived from an EMBL/GenBank/DDBJ whole genome shotgun (WGS) entry which is preliminary data.</text>
</comment>
<evidence type="ECO:0000256" key="1">
    <source>
        <dbReference type="SAM" id="SignalP"/>
    </source>
</evidence>
<dbReference type="PANTHER" id="PTHR30290">
    <property type="entry name" value="PERIPLASMIC BINDING COMPONENT OF ABC TRANSPORTER"/>
    <property type="match status" value="1"/>
</dbReference>
<dbReference type="AlphaFoldDB" id="A0A4R4WVG0"/>
<gene>
    <name evidence="3" type="ORF">E1218_20550</name>
</gene>
<dbReference type="OrthoDB" id="9764591at2"/>
<feature type="signal peptide" evidence="1">
    <location>
        <begin position="1"/>
        <end position="30"/>
    </location>
</feature>
<dbReference type="GO" id="GO:0042597">
    <property type="term" value="C:periplasmic space"/>
    <property type="evidence" value="ECO:0007669"/>
    <property type="project" value="UniProtKB-ARBA"/>
</dbReference>
<dbReference type="InterPro" id="IPR000914">
    <property type="entry name" value="SBP_5_dom"/>
</dbReference>
<dbReference type="Gene3D" id="3.10.105.10">
    <property type="entry name" value="Dipeptide-binding Protein, Domain 3"/>
    <property type="match status" value="1"/>
</dbReference>
<feature type="domain" description="Solute-binding protein family 5" evidence="2">
    <location>
        <begin position="90"/>
        <end position="457"/>
    </location>
</feature>
<dbReference type="CDD" id="cd08509">
    <property type="entry name" value="PBP2_TmCBP_oligosaccharides_like"/>
    <property type="match status" value="1"/>
</dbReference>
<dbReference type="Proteomes" id="UP000295172">
    <property type="component" value="Unassembled WGS sequence"/>
</dbReference>
<dbReference type="PIRSF" id="PIRSF002741">
    <property type="entry name" value="MppA"/>
    <property type="match status" value="1"/>
</dbReference>
<dbReference type="GO" id="GO:0043190">
    <property type="term" value="C:ATP-binding cassette (ABC) transporter complex"/>
    <property type="evidence" value="ECO:0007669"/>
    <property type="project" value="InterPro"/>
</dbReference>
<keyword evidence="4" id="KW-1185">Reference proteome</keyword>
<dbReference type="Gene3D" id="3.90.76.10">
    <property type="entry name" value="Dipeptide-binding Protein, Domain 1"/>
    <property type="match status" value="1"/>
</dbReference>
<evidence type="ECO:0000313" key="3">
    <source>
        <dbReference type="EMBL" id="TDD21664.1"/>
    </source>
</evidence>
<reference evidence="3 4" key="1">
    <citation type="submission" date="2019-02" db="EMBL/GenBank/DDBJ databases">
        <title>Draft genome sequences of novel Actinobacteria.</title>
        <authorList>
            <person name="Sahin N."/>
            <person name="Ay H."/>
            <person name="Saygin H."/>
        </authorList>
    </citation>
    <scope>NUCLEOTIDE SEQUENCE [LARGE SCALE GENOMIC DNA]</scope>
    <source>
        <strain evidence="3 4">16K104</strain>
    </source>
</reference>
<organism evidence="3 4">
    <name type="scientific">Kribbella turkmenica</name>
    <dbReference type="NCBI Taxonomy" id="2530375"/>
    <lineage>
        <taxon>Bacteria</taxon>
        <taxon>Bacillati</taxon>
        <taxon>Actinomycetota</taxon>
        <taxon>Actinomycetes</taxon>
        <taxon>Propionibacteriales</taxon>
        <taxon>Kribbellaceae</taxon>
        <taxon>Kribbella</taxon>
    </lineage>
</organism>